<protein>
    <submittedName>
        <fullName evidence="1">Uncharacterized protein</fullName>
    </submittedName>
</protein>
<name>A0A498JNJ3_MALDO</name>
<proteinExistence type="predicted"/>
<reference evidence="1 2" key="1">
    <citation type="submission" date="2018-10" db="EMBL/GenBank/DDBJ databases">
        <title>A high-quality apple genome assembly.</title>
        <authorList>
            <person name="Hu J."/>
        </authorList>
    </citation>
    <scope>NUCLEOTIDE SEQUENCE [LARGE SCALE GENOMIC DNA]</scope>
    <source>
        <strain evidence="2">cv. HFTH1</strain>
        <tissue evidence="1">Young leaf</tissue>
    </source>
</reference>
<sequence>MLLPPVNEVGLVLNLNLPPNFDRCPDGSCEICCACIEVEKRSNMEFGTKGEHTESSDVIDNFAEWDSTPIYDQYEGDEDVVEKFHGQLYNGVQALNIHSIHDPFWDSFDAQDTRGELFDRRIFQHDLNSLGSFEEVIWKHYSKMIIFKKKRLMGSQEVGILPILSIGYGGTST</sequence>
<keyword evidence="2" id="KW-1185">Reference proteome</keyword>
<evidence type="ECO:0000313" key="1">
    <source>
        <dbReference type="EMBL" id="RXH96596.1"/>
    </source>
</evidence>
<comment type="caution">
    <text evidence="1">The sequence shown here is derived from an EMBL/GenBank/DDBJ whole genome shotgun (WGS) entry which is preliminary data.</text>
</comment>
<accession>A0A498JNJ3</accession>
<dbReference type="Proteomes" id="UP000290289">
    <property type="component" value="Chromosome 6"/>
</dbReference>
<evidence type="ECO:0000313" key="2">
    <source>
        <dbReference type="Proteomes" id="UP000290289"/>
    </source>
</evidence>
<organism evidence="1 2">
    <name type="scientific">Malus domestica</name>
    <name type="common">Apple</name>
    <name type="synonym">Pyrus malus</name>
    <dbReference type="NCBI Taxonomy" id="3750"/>
    <lineage>
        <taxon>Eukaryota</taxon>
        <taxon>Viridiplantae</taxon>
        <taxon>Streptophyta</taxon>
        <taxon>Embryophyta</taxon>
        <taxon>Tracheophyta</taxon>
        <taxon>Spermatophyta</taxon>
        <taxon>Magnoliopsida</taxon>
        <taxon>eudicotyledons</taxon>
        <taxon>Gunneridae</taxon>
        <taxon>Pentapetalae</taxon>
        <taxon>rosids</taxon>
        <taxon>fabids</taxon>
        <taxon>Rosales</taxon>
        <taxon>Rosaceae</taxon>
        <taxon>Amygdaloideae</taxon>
        <taxon>Maleae</taxon>
        <taxon>Malus</taxon>
    </lineage>
</organism>
<dbReference type="EMBL" id="RDQH01000332">
    <property type="protein sequence ID" value="RXH96596.1"/>
    <property type="molecule type" value="Genomic_DNA"/>
</dbReference>
<dbReference type="AlphaFoldDB" id="A0A498JNJ3"/>
<gene>
    <name evidence="1" type="ORF">DVH24_009100</name>
</gene>